<feature type="region of interest" description="Disordered" evidence="1">
    <location>
        <begin position="428"/>
        <end position="464"/>
    </location>
</feature>
<organism evidence="3 4">
    <name type="scientific">Paractinoplanes tereljensis</name>
    <dbReference type="NCBI Taxonomy" id="571912"/>
    <lineage>
        <taxon>Bacteria</taxon>
        <taxon>Bacillati</taxon>
        <taxon>Actinomycetota</taxon>
        <taxon>Actinomycetes</taxon>
        <taxon>Micromonosporales</taxon>
        <taxon>Micromonosporaceae</taxon>
        <taxon>Paractinoplanes</taxon>
    </lineage>
</organism>
<feature type="domain" description="Recombinase" evidence="2">
    <location>
        <begin position="162"/>
        <end position="326"/>
    </location>
</feature>
<evidence type="ECO:0000313" key="3">
    <source>
        <dbReference type="EMBL" id="GIF25755.1"/>
    </source>
</evidence>
<dbReference type="PROSITE" id="PS51737">
    <property type="entry name" value="RECOMBINASE_DNA_BIND"/>
    <property type="match status" value="1"/>
</dbReference>
<dbReference type="Pfam" id="PF13408">
    <property type="entry name" value="Zn_ribbon_recom"/>
    <property type="match status" value="1"/>
</dbReference>
<evidence type="ECO:0000259" key="2">
    <source>
        <dbReference type="PROSITE" id="PS51737"/>
    </source>
</evidence>
<dbReference type="InterPro" id="IPR006119">
    <property type="entry name" value="Resolv_N"/>
</dbReference>
<dbReference type="EMBL" id="BOMY01000053">
    <property type="protein sequence ID" value="GIF25755.1"/>
    <property type="molecule type" value="Genomic_DNA"/>
</dbReference>
<dbReference type="GO" id="GO:0000150">
    <property type="term" value="F:DNA strand exchange activity"/>
    <property type="evidence" value="ECO:0007669"/>
    <property type="project" value="InterPro"/>
</dbReference>
<dbReference type="InterPro" id="IPR038109">
    <property type="entry name" value="DNA_bind_recomb_sf"/>
</dbReference>
<dbReference type="Gene3D" id="3.40.50.1390">
    <property type="entry name" value="Resolvase, N-terminal catalytic domain"/>
    <property type="match status" value="1"/>
</dbReference>
<dbReference type="PANTHER" id="PTHR30461">
    <property type="entry name" value="DNA-INVERTASE FROM LAMBDOID PROPHAGE"/>
    <property type="match status" value="1"/>
</dbReference>
<dbReference type="InterPro" id="IPR036162">
    <property type="entry name" value="Resolvase-like_N_sf"/>
</dbReference>
<protein>
    <submittedName>
        <fullName evidence="3">Recombinase</fullName>
    </submittedName>
</protein>
<proteinExistence type="predicted"/>
<dbReference type="SUPFAM" id="SSF53041">
    <property type="entry name" value="Resolvase-like"/>
    <property type="match status" value="1"/>
</dbReference>
<dbReference type="SMART" id="SM00857">
    <property type="entry name" value="Resolvase"/>
    <property type="match status" value="1"/>
</dbReference>
<reference evidence="3" key="1">
    <citation type="submission" date="2021-01" db="EMBL/GenBank/DDBJ databases">
        <title>Whole genome shotgun sequence of Actinoplanes tereljensis NBRC 105297.</title>
        <authorList>
            <person name="Komaki H."/>
            <person name="Tamura T."/>
        </authorList>
    </citation>
    <scope>NUCLEOTIDE SEQUENCE</scope>
    <source>
        <strain evidence="3">NBRC 105297</strain>
    </source>
</reference>
<comment type="caution">
    <text evidence="3">The sequence shown here is derived from an EMBL/GenBank/DDBJ whole genome shotgun (WGS) entry which is preliminary data.</text>
</comment>
<dbReference type="InterPro" id="IPR025827">
    <property type="entry name" value="Zn_ribbon_recom_dom"/>
</dbReference>
<accession>A0A919NWY2</accession>
<keyword evidence="4" id="KW-1185">Reference proteome</keyword>
<dbReference type="PANTHER" id="PTHR30461:SF23">
    <property type="entry name" value="DNA RECOMBINASE-RELATED"/>
    <property type="match status" value="1"/>
</dbReference>
<dbReference type="Pfam" id="PF07508">
    <property type="entry name" value="Recombinase"/>
    <property type="match status" value="1"/>
</dbReference>
<evidence type="ECO:0000256" key="1">
    <source>
        <dbReference type="SAM" id="MobiDB-lite"/>
    </source>
</evidence>
<dbReference type="AlphaFoldDB" id="A0A919NWY2"/>
<gene>
    <name evidence="3" type="ORF">Ate02nite_84850</name>
</gene>
<dbReference type="Gene3D" id="3.90.1750.20">
    <property type="entry name" value="Putative Large Serine Recombinase, Chain B, Domain 2"/>
    <property type="match status" value="1"/>
</dbReference>
<dbReference type="GO" id="GO:0003677">
    <property type="term" value="F:DNA binding"/>
    <property type="evidence" value="ECO:0007669"/>
    <property type="project" value="InterPro"/>
</dbReference>
<evidence type="ECO:0000313" key="4">
    <source>
        <dbReference type="Proteomes" id="UP000623608"/>
    </source>
</evidence>
<sequence length="464" mass="51486">MRFAFYGRISTAVYQDPVSSRQWQFDNAARLIAGHGCIVAEFFDVGQSRSLGSAHRPQAAALLAAIADPRRRFDAIVVGEYERAFFGRQLMRLMPLFERYGIAVWLPEADGPINLKDPAHQALLLLLGHQSQREVLRSRFRTSAAMCAQVREQGRHLGGRPPYGYRLVDAGPHPSQANARWGRRLRRLDPDPETARHVRWIFAQRLAGHSTAGIARTLNALGVVAPSAYDRARNSHRTGAAWTLRTVAAILANPRYTGRQVWNRQSVDHHETDPGNKSSRAAGRRPTHGWNAKDQWVISAKIAHPPLISEADFVRAQQITAIARPDDGNLRRYRLTGLVVCGLCGRRAEGHWAHGRARYRCRHGSTSSRDVIQDRFPALYVREDHVLARAGEQLGEIDLEDVAGRLRALGVAIVCTAVSVVLDVPAAKKTASGPTGPIQPAIPGLEVPLRRRKRGNPHQSHPQT</sequence>
<dbReference type="InterPro" id="IPR011109">
    <property type="entry name" value="DNA_bind_recombinase_dom"/>
</dbReference>
<name>A0A919NWY2_9ACTN</name>
<feature type="region of interest" description="Disordered" evidence="1">
    <location>
        <begin position="261"/>
        <end position="288"/>
    </location>
</feature>
<dbReference type="Proteomes" id="UP000623608">
    <property type="component" value="Unassembled WGS sequence"/>
</dbReference>
<dbReference type="InterPro" id="IPR050639">
    <property type="entry name" value="SSR_resolvase"/>
</dbReference>